<dbReference type="EMBL" id="AWGJ01000011">
    <property type="protein sequence ID" value="ODN74315.1"/>
    <property type="molecule type" value="Genomic_DNA"/>
</dbReference>
<feature type="compositionally biased region" description="Low complexity" evidence="4">
    <location>
        <begin position="55"/>
        <end position="66"/>
    </location>
</feature>
<dbReference type="Proteomes" id="UP000094065">
    <property type="component" value="Unassembled WGS sequence"/>
</dbReference>
<keyword evidence="2" id="KW-0496">Mitochondrion</keyword>
<dbReference type="AlphaFoldDB" id="A0A1E3HDU8"/>
<proteinExistence type="inferred from homology"/>
<dbReference type="GO" id="GO:0006103">
    <property type="term" value="P:2-oxoglutarate metabolic process"/>
    <property type="evidence" value="ECO:0007669"/>
    <property type="project" value="InterPro"/>
</dbReference>
<organism evidence="5 6">
    <name type="scientific">Cryptococcus amylolentus CBS 6039</name>
    <dbReference type="NCBI Taxonomy" id="1295533"/>
    <lineage>
        <taxon>Eukaryota</taxon>
        <taxon>Fungi</taxon>
        <taxon>Dikarya</taxon>
        <taxon>Basidiomycota</taxon>
        <taxon>Agaricomycotina</taxon>
        <taxon>Tremellomycetes</taxon>
        <taxon>Tremellales</taxon>
        <taxon>Cryptococcaceae</taxon>
        <taxon>Cryptococcus</taxon>
    </lineage>
</organism>
<protein>
    <submittedName>
        <fullName evidence="5">Uncharacterized protein</fullName>
    </submittedName>
</protein>
<accession>A0A1E3HDU8</accession>
<feature type="compositionally biased region" description="Basic residues" evidence="4">
    <location>
        <begin position="24"/>
        <end position="33"/>
    </location>
</feature>
<gene>
    <name evidence="5" type="ORF">L202_06733</name>
</gene>
<sequence>MRPSQVFRASHYKPMIKFLGPRKNLQHPPHKPSPHACAPSEIRDAFPSFLSQLNASPSSSSSAPASKQDPGFKPSGKPVDFENFWEAPGYLWRTKEVGELEMDAVMSGGATSIRSSP</sequence>
<dbReference type="GeneID" id="30158042"/>
<feature type="region of interest" description="Disordered" evidence="4">
    <location>
        <begin position="20"/>
        <end position="39"/>
    </location>
</feature>
<dbReference type="RefSeq" id="XP_018990096.1">
    <property type="nucleotide sequence ID" value="XM_019141289.1"/>
</dbReference>
<dbReference type="GO" id="GO:0005739">
    <property type="term" value="C:mitochondrion"/>
    <property type="evidence" value="ECO:0007669"/>
    <property type="project" value="UniProtKB-SubCell"/>
</dbReference>
<evidence type="ECO:0000313" key="6">
    <source>
        <dbReference type="Proteomes" id="UP000094065"/>
    </source>
</evidence>
<feature type="region of interest" description="Disordered" evidence="4">
    <location>
        <begin position="53"/>
        <end position="81"/>
    </location>
</feature>
<evidence type="ECO:0000256" key="3">
    <source>
        <dbReference type="ARBA" id="ARBA00043970"/>
    </source>
</evidence>
<dbReference type="Pfam" id="PF10937">
    <property type="entry name" value="Kgd4-YMR31"/>
    <property type="match status" value="1"/>
</dbReference>
<evidence type="ECO:0000256" key="2">
    <source>
        <dbReference type="ARBA" id="ARBA00023128"/>
    </source>
</evidence>
<dbReference type="InterPro" id="IPR020373">
    <property type="entry name" value="Kgd4/YMR-31"/>
</dbReference>
<keyword evidence="6" id="KW-1185">Reference proteome</keyword>
<dbReference type="OrthoDB" id="2116030at2759"/>
<comment type="subcellular location">
    <subcellularLocation>
        <location evidence="1">Mitochondrion</location>
    </subcellularLocation>
</comment>
<evidence type="ECO:0000313" key="5">
    <source>
        <dbReference type="EMBL" id="ODN74315.1"/>
    </source>
</evidence>
<comment type="similarity">
    <text evidence="3">Belongs to the alpha-ketoglutarate dehydrogenase component 4 family.</text>
</comment>
<reference evidence="5 6" key="1">
    <citation type="submission" date="2016-06" db="EMBL/GenBank/DDBJ databases">
        <title>Evolution of pathogenesis and genome organization in the Tremellales.</title>
        <authorList>
            <person name="Cuomo C."/>
            <person name="Litvintseva A."/>
            <person name="Heitman J."/>
            <person name="Chen Y."/>
            <person name="Sun S."/>
            <person name="Springer D."/>
            <person name="Dromer F."/>
            <person name="Young S."/>
            <person name="Zeng Q."/>
            <person name="Chapman S."/>
            <person name="Gujja S."/>
            <person name="Saif S."/>
            <person name="Birren B."/>
        </authorList>
    </citation>
    <scope>NUCLEOTIDE SEQUENCE [LARGE SCALE GENOMIC DNA]</scope>
    <source>
        <strain evidence="5 6">CBS 6039</strain>
    </source>
</reference>
<comment type="caution">
    <text evidence="5">The sequence shown here is derived from an EMBL/GenBank/DDBJ whole genome shotgun (WGS) entry which is preliminary data.</text>
</comment>
<name>A0A1E3HDU8_9TREE</name>
<evidence type="ECO:0000256" key="1">
    <source>
        <dbReference type="ARBA" id="ARBA00004173"/>
    </source>
</evidence>
<evidence type="ECO:0000256" key="4">
    <source>
        <dbReference type="SAM" id="MobiDB-lite"/>
    </source>
</evidence>